<feature type="non-terminal residue" evidence="1">
    <location>
        <position position="50"/>
    </location>
</feature>
<organism evidence="1">
    <name type="scientific">marine metagenome</name>
    <dbReference type="NCBI Taxonomy" id="408172"/>
    <lineage>
        <taxon>unclassified sequences</taxon>
        <taxon>metagenomes</taxon>
        <taxon>ecological metagenomes</taxon>
    </lineage>
</organism>
<accession>A0A382Q427</accession>
<reference evidence="1" key="1">
    <citation type="submission" date="2018-05" db="EMBL/GenBank/DDBJ databases">
        <authorList>
            <person name="Lanie J.A."/>
            <person name="Ng W.-L."/>
            <person name="Kazmierczak K.M."/>
            <person name="Andrzejewski T.M."/>
            <person name="Davidsen T.M."/>
            <person name="Wayne K.J."/>
            <person name="Tettelin H."/>
            <person name="Glass J.I."/>
            <person name="Rusch D."/>
            <person name="Podicherti R."/>
            <person name="Tsui H.-C.T."/>
            <person name="Winkler M.E."/>
        </authorList>
    </citation>
    <scope>NUCLEOTIDE SEQUENCE</scope>
</reference>
<gene>
    <name evidence="1" type="ORF">METZ01_LOCUS333178</name>
</gene>
<protein>
    <submittedName>
        <fullName evidence="1">Uncharacterized protein</fullName>
    </submittedName>
</protein>
<dbReference type="AlphaFoldDB" id="A0A382Q427"/>
<proteinExistence type="predicted"/>
<sequence>MLAFFLIFFTYFFNLKKKQPPTKNLDQIKTIEPDGKKEKMANTFFDVQYN</sequence>
<dbReference type="EMBL" id="UINC01111826">
    <property type="protein sequence ID" value="SVC80324.1"/>
    <property type="molecule type" value="Genomic_DNA"/>
</dbReference>
<evidence type="ECO:0000313" key="1">
    <source>
        <dbReference type="EMBL" id="SVC80324.1"/>
    </source>
</evidence>
<name>A0A382Q427_9ZZZZ</name>